<dbReference type="EMBL" id="CAJVQB010019066">
    <property type="protein sequence ID" value="CAG8789770.1"/>
    <property type="molecule type" value="Genomic_DNA"/>
</dbReference>
<organism evidence="1 2">
    <name type="scientific">Gigaspora margarita</name>
    <dbReference type="NCBI Taxonomy" id="4874"/>
    <lineage>
        <taxon>Eukaryota</taxon>
        <taxon>Fungi</taxon>
        <taxon>Fungi incertae sedis</taxon>
        <taxon>Mucoromycota</taxon>
        <taxon>Glomeromycotina</taxon>
        <taxon>Glomeromycetes</taxon>
        <taxon>Diversisporales</taxon>
        <taxon>Gigasporaceae</taxon>
        <taxon>Gigaspora</taxon>
    </lineage>
</organism>
<dbReference type="Proteomes" id="UP000789901">
    <property type="component" value="Unassembled WGS sequence"/>
</dbReference>
<feature type="non-terminal residue" evidence="1">
    <location>
        <position position="71"/>
    </location>
</feature>
<proteinExistence type="predicted"/>
<accession>A0ABN7VPC6</accession>
<protein>
    <submittedName>
        <fullName evidence="1">11562_t:CDS:1</fullName>
    </submittedName>
</protein>
<gene>
    <name evidence="1" type="ORF">GMARGA_LOCUS21060</name>
</gene>
<sequence length="71" mass="8100">MGFTLLAVQTKEELIKEIPKEVLERLAKLELKKGKIEKVSQVFKTVMIALVILSQLYDNTISDEKDYAFGL</sequence>
<keyword evidence="2" id="KW-1185">Reference proteome</keyword>
<reference evidence="1 2" key="1">
    <citation type="submission" date="2021-06" db="EMBL/GenBank/DDBJ databases">
        <authorList>
            <person name="Kallberg Y."/>
            <person name="Tangrot J."/>
            <person name="Rosling A."/>
        </authorList>
    </citation>
    <scope>NUCLEOTIDE SEQUENCE [LARGE SCALE GENOMIC DNA]</scope>
    <source>
        <strain evidence="1 2">120-4 pot B 10/14</strain>
    </source>
</reference>
<evidence type="ECO:0000313" key="2">
    <source>
        <dbReference type="Proteomes" id="UP000789901"/>
    </source>
</evidence>
<name>A0ABN7VPC6_GIGMA</name>
<comment type="caution">
    <text evidence="1">The sequence shown here is derived from an EMBL/GenBank/DDBJ whole genome shotgun (WGS) entry which is preliminary data.</text>
</comment>
<evidence type="ECO:0000313" key="1">
    <source>
        <dbReference type="EMBL" id="CAG8789770.1"/>
    </source>
</evidence>